<name>A0A3S4BNI4_9PEZI</name>
<organism evidence="1 2">
    <name type="scientific">Thermothielavioides terrestris</name>
    <dbReference type="NCBI Taxonomy" id="2587410"/>
    <lineage>
        <taxon>Eukaryota</taxon>
        <taxon>Fungi</taxon>
        <taxon>Dikarya</taxon>
        <taxon>Ascomycota</taxon>
        <taxon>Pezizomycotina</taxon>
        <taxon>Sordariomycetes</taxon>
        <taxon>Sordariomycetidae</taxon>
        <taxon>Sordariales</taxon>
        <taxon>Chaetomiaceae</taxon>
        <taxon>Thermothielavioides</taxon>
    </lineage>
</organism>
<reference evidence="1 2" key="1">
    <citation type="submission" date="2018-04" db="EMBL/GenBank/DDBJ databases">
        <authorList>
            <person name="Huttner S."/>
            <person name="Dainat J."/>
        </authorList>
    </citation>
    <scope>NUCLEOTIDE SEQUENCE [LARGE SCALE GENOMIC DNA]</scope>
</reference>
<dbReference type="EMBL" id="OUUZ01000013">
    <property type="protein sequence ID" value="SPQ24923.1"/>
    <property type="molecule type" value="Genomic_DNA"/>
</dbReference>
<gene>
    <name evidence="1" type="ORF">TT172_LOCUS7342</name>
</gene>
<proteinExistence type="predicted"/>
<dbReference type="Proteomes" id="UP000289323">
    <property type="component" value="Unassembled WGS sequence"/>
</dbReference>
<evidence type="ECO:0000313" key="2">
    <source>
        <dbReference type="Proteomes" id="UP000289323"/>
    </source>
</evidence>
<protein>
    <submittedName>
        <fullName evidence="1">8dbd9899-1f38-44cc-a338-01f109d9fc6a</fullName>
    </submittedName>
</protein>
<accession>A0A3S4BNI4</accession>
<sequence>MAYKIENI</sequence>
<evidence type="ECO:0000313" key="1">
    <source>
        <dbReference type="EMBL" id="SPQ24923.1"/>
    </source>
</evidence>